<sequence length="122" mass="14087">MNSLERFAKGDPMSVETEFLYSWSGNPTEEGLSREGYEQIRLIIQAVQTKRRDITWPARVVVNWTTIDMAVKGLKDEVGIELSFREDVAPDRKEIVKLQFRFPKQGVRGFSAEEYLASTLRM</sequence>
<comment type="caution">
    <text evidence="1">The sequence shown here is derived from an EMBL/GenBank/DDBJ whole genome shotgun (WGS) entry which is preliminary data.</text>
</comment>
<evidence type="ECO:0000313" key="1">
    <source>
        <dbReference type="EMBL" id="KFA87508.1"/>
    </source>
</evidence>
<evidence type="ECO:0000313" key="2">
    <source>
        <dbReference type="Proteomes" id="UP000028547"/>
    </source>
</evidence>
<gene>
    <name evidence="1" type="ORF">Q664_47415</name>
</gene>
<accession>A0A084SGC3</accession>
<reference evidence="1 2" key="1">
    <citation type="submission" date="2014-07" db="EMBL/GenBank/DDBJ databases">
        <title>Draft Genome Sequence of Gephyronic Acid Producer, Cystobacter violaceus Strain Cb vi76.</title>
        <authorList>
            <person name="Stevens D.C."/>
            <person name="Young J."/>
            <person name="Carmichael R."/>
            <person name="Tan J."/>
            <person name="Taylor R.E."/>
        </authorList>
    </citation>
    <scope>NUCLEOTIDE SEQUENCE [LARGE SCALE GENOMIC DNA]</scope>
    <source>
        <strain evidence="1 2">Cb vi76</strain>
    </source>
</reference>
<protein>
    <submittedName>
        <fullName evidence="1">Uncharacterized protein</fullName>
    </submittedName>
</protein>
<organism evidence="1 2">
    <name type="scientific">Archangium violaceum Cb vi76</name>
    <dbReference type="NCBI Taxonomy" id="1406225"/>
    <lineage>
        <taxon>Bacteria</taxon>
        <taxon>Pseudomonadati</taxon>
        <taxon>Myxococcota</taxon>
        <taxon>Myxococcia</taxon>
        <taxon>Myxococcales</taxon>
        <taxon>Cystobacterineae</taxon>
        <taxon>Archangiaceae</taxon>
        <taxon>Archangium</taxon>
    </lineage>
</organism>
<dbReference type="EMBL" id="JPMI01000370">
    <property type="protein sequence ID" value="KFA87508.1"/>
    <property type="molecule type" value="Genomic_DNA"/>
</dbReference>
<dbReference type="AlphaFoldDB" id="A0A084SGC3"/>
<proteinExistence type="predicted"/>
<dbReference type="Proteomes" id="UP000028547">
    <property type="component" value="Unassembled WGS sequence"/>
</dbReference>
<name>A0A084SGC3_9BACT</name>